<evidence type="ECO:0000256" key="1">
    <source>
        <dbReference type="SAM" id="MobiDB-lite"/>
    </source>
</evidence>
<dbReference type="InterPro" id="IPR029016">
    <property type="entry name" value="GAF-like_dom_sf"/>
</dbReference>
<evidence type="ECO:0000313" key="2">
    <source>
        <dbReference type="EMBL" id="PHJ15157.1"/>
    </source>
</evidence>
<feature type="non-terminal residue" evidence="2">
    <location>
        <position position="259"/>
    </location>
</feature>
<comment type="caution">
    <text evidence="2">The sequence shown here is derived from an EMBL/GenBank/DDBJ whole genome shotgun (WGS) entry which is preliminary data.</text>
</comment>
<dbReference type="SUPFAM" id="SSF55781">
    <property type="entry name" value="GAF domain-like"/>
    <property type="match status" value="1"/>
</dbReference>
<evidence type="ECO:0000313" key="3">
    <source>
        <dbReference type="Proteomes" id="UP000221165"/>
    </source>
</evidence>
<reference evidence="2 3" key="1">
    <citation type="journal article" date="2017" name="Int. J. Parasitol.">
        <title>The genome of the protozoan parasite Cystoisospora suis and a reverse vaccinology approach to identify vaccine candidates.</title>
        <authorList>
            <person name="Palmieri N."/>
            <person name="Shrestha A."/>
            <person name="Ruttkowski B."/>
            <person name="Beck T."/>
            <person name="Vogl C."/>
            <person name="Tomley F."/>
            <person name="Blake D.P."/>
            <person name="Joachim A."/>
        </authorList>
    </citation>
    <scope>NUCLEOTIDE SEQUENCE [LARGE SCALE GENOMIC DNA]</scope>
    <source>
        <strain evidence="2 3">Wien I</strain>
    </source>
</reference>
<name>A0A2C6KB57_9APIC</name>
<proteinExistence type="predicted"/>
<feature type="region of interest" description="Disordered" evidence="1">
    <location>
        <begin position="106"/>
        <end position="222"/>
    </location>
</feature>
<gene>
    <name evidence="2" type="ORF">CSUI_011032</name>
</gene>
<organism evidence="2 3">
    <name type="scientific">Cystoisospora suis</name>
    <dbReference type="NCBI Taxonomy" id="483139"/>
    <lineage>
        <taxon>Eukaryota</taxon>
        <taxon>Sar</taxon>
        <taxon>Alveolata</taxon>
        <taxon>Apicomplexa</taxon>
        <taxon>Conoidasida</taxon>
        <taxon>Coccidia</taxon>
        <taxon>Eucoccidiorida</taxon>
        <taxon>Eimeriorina</taxon>
        <taxon>Sarcocystidae</taxon>
        <taxon>Cystoisospora</taxon>
    </lineage>
</organism>
<keyword evidence="3" id="KW-1185">Reference proteome</keyword>
<dbReference type="GeneID" id="94434344"/>
<feature type="compositionally biased region" description="Low complexity" evidence="1">
    <location>
        <begin position="209"/>
        <end position="219"/>
    </location>
</feature>
<dbReference type="AlphaFoldDB" id="A0A2C6KB57"/>
<protein>
    <submittedName>
        <fullName evidence="2">Gaf domain protein</fullName>
    </submittedName>
</protein>
<dbReference type="EMBL" id="MIGC01009359">
    <property type="protein sequence ID" value="PHJ15157.1"/>
    <property type="molecule type" value="Genomic_DNA"/>
</dbReference>
<accession>A0A2C6KB57</accession>
<dbReference type="VEuPathDB" id="ToxoDB:CSUI_011032"/>
<feature type="region of interest" description="Disordered" evidence="1">
    <location>
        <begin position="235"/>
        <end position="259"/>
    </location>
</feature>
<dbReference type="Proteomes" id="UP000221165">
    <property type="component" value="Unassembled WGS sequence"/>
</dbReference>
<dbReference type="Gene3D" id="3.30.450.40">
    <property type="match status" value="1"/>
</dbReference>
<dbReference type="RefSeq" id="XP_067916891.1">
    <property type="nucleotide sequence ID" value="XM_068071133.1"/>
</dbReference>
<feature type="compositionally biased region" description="Low complexity" evidence="1">
    <location>
        <begin position="106"/>
        <end position="124"/>
    </location>
</feature>
<sequence>MAPLLFLDTKEGERRKQRREQARVLHDDVAKALQGYLNAEHVIIYLLDTSSSSSSSSSSSASEREQKSFYSLVNGKELRIPIDSGIPGLVYKTGLFVCSTRSKSQLSTNSFSSSFPLDESSSSPSPSPSSPHYHHHGRYPVHADEEPSAVHPRTHHTKPGTLEDVEEERTSFQTTHLQDHPENTDEDREISFSSSSSHRHHHAAPMPSPLTSFSSSLSSDTIQDLHRDHSAYCPSFSSSLSVTCGDYVNKSSSHLERPE</sequence>